<dbReference type="AlphaFoldDB" id="A0A0E2H2E8"/>
<comment type="caution">
    <text evidence="1">The sequence shown here is derived from an EMBL/GenBank/DDBJ whole genome shotgun (WGS) entry which is preliminary data.</text>
</comment>
<sequence>MAGFLDEFVKLTVNETIGTDYPHIRHPALCQAKVMEGTVKEGASYVTLRLLKENGETDEAFPAIPYIRTEQVLKKGDVVAVGLLYGQCRPYILGRCL</sequence>
<gene>
    <name evidence="1" type="ORF">HMPREF1090_05663</name>
</gene>
<evidence type="ECO:0000313" key="1">
    <source>
        <dbReference type="EMBL" id="ENZ05449.1"/>
    </source>
</evidence>
<dbReference type="RefSeq" id="WP_002595065.1">
    <property type="nucleotide sequence ID" value="NZ_KB851001.1"/>
</dbReference>
<dbReference type="PATRIC" id="fig|999408.3.peg.6072"/>
<accession>A0A0E2H2E8</accession>
<organism evidence="1 2">
    <name type="scientific">[Clostridium] clostridioforme 90A8</name>
    <dbReference type="NCBI Taxonomy" id="999408"/>
    <lineage>
        <taxon>Bacteria</taxon>
        <taxon>Bacillati</taxon>
        <taxon>Bacillota</taxon>
        <taxon>Clostridia</taxon>
        <taxon>Lachnospirales</taxon>
        <taxon>Lachnospiraceae</taxon>
        <taxon>Enterocloster</taxon>
    </lineage>
</organism>
<reference evidence="1 2" key="1">
    <citation type="submission" date="2013-01" db="EMBL/GenBank/DDBJ databases">
        <title>The Genome Sequence of Clostridium clostridioforme 90A8.</title>
        <authorList>
            <consortium name="The Broad Institute Genome Sequencing Platform"/>
            <person name="Earl A."/>
            <person name="Ward D."/>
            <person name="Feldgarden M."/>
            <person name="Gevers D."/>
            <person name="Courvalin P."/>
            <person name="Lambert T."/>
            <person name="Walker B."/>
            <person name="Young S.K."/>
            <person name="Zeng Q."/>
            <person name="Gargeya S."/>
            <person name="Fitzgerald M."/>
            <person name="Haas B."/>
            <person name="Abouelleil A."/>
            <person name="Alvarado L."/>
            <person name="Arachchi H.M."/>
            <person name="Berlin A.M."/>
            <person name="Chapman S.B."/>
            <person name="Dewar J."/>
            <person name="Goldberg J."/>
            <person name="Griggs A."/>
            <person name="Gujja S."/>
            <person name="Hansen M."/>
            <person name="Howarth C."/>
            <person name="Imamovic A."/>
            <person name="Larimer J."/>
            <person name="McCowan C."/>
            <person name="Murphy C."/>
            <person name="Neiman D."/>
            <person name="Pearson M."/>
            <person name="Priest M."/>
            <person name="Roberts A."/>
            <person name="Saif S."/>
            <person name="Shea T."/>
            <person name="Sisk P."/>
            <person name="Sykes S."/>
            <person name="Wortman J."/>
            <person name="Nusbaum C."/>
            <person name="Birren B."/>
        </authorList>
    </citation>
    <scope>NUCLEOTIDE SEQUENCE [LARGE SCALE GENOMIC DNA]</scope>
    <source>
        <strain evidence="1 2">90A8</strain>
    </source>
</reference>
<proteinExistence type="predicted"/>
<protein>
    <submittedName>
        <fullName evidence="1">Uncharacterized protein</fullName>
    </submittedName>
</protein>
<dbReference type="Proteomes" id="UP000013085">
    <property type="component" value="Unassembled WGS sequence"/>
</dbReference>
<dbReference type="HOGENOM" id="CLU_169565_0_0_9"/>
<evidence type="ECO:0000313" key="2">
    <source>
        <dbReference type="Proteomes" id="UP000013085"/>
    </source>
</evidence>
<name>A0A0E2H2E8_9FIRM</name>
<dbReference type="EMBL" id="AGYR01000079">
    <property type="protein sequence ID" value="ENZ05449.1"/>
    <property type="molecule type" value="Genomic_DNA"/>
</dbReference>